<dbReference type="PANTHER" id="PTHR38340:SF1">
    <property type="entry name" value="S-LAYER PROTEIN"/>
    <property type="match status" value="1"/>
</dbReference>
<dbReference type="PANTHER" id="PTHR38340">
    <property type="entry name" value="S-LAYER PROTEIN"/>
    <property type="match status" value="1"/>
</dbReference>
<dbReference type="InterPro" id="IPR050557">
    <property type="entry name" value="RTX_toxin/Mannuronan_C5-epim"/>
</dbReference>
<gene>
    <name evidence="4" type="ORF">QO010_001740</name>
</gene>
<dbReference type="SUPFAM" id="SSF51120">
    <property type="entry name" value="beta-Roll"/>
    <property type="match status" value="4"/>
</dbReference>
<dbReference type="Gene3D" id="2.150.10.10">
    <property type="entry name" value="Serralysin-like metalloprotease, C-terminal"/>
    <property type="match status" value="4"/>
</dbReference>
<evidence type="ECO:0000313" key="5">
    <source>
        <dbReference type="Proteomes" id="UP001228905"/>
    </source>
</evidence>
<evidence type="ECO:0000313" key="4">
    <source>
        <dbReference type="EMBL" id="MDQ0463969.1"/>
    </source>
</evidence>
<evidence type="ECO:0000256" key="2">
    <source>
        <dbReference type="ARBA" id="ARBA00022525"/>
    </source>
</evidence>
<dbReference type="EMBL" id="JAUSVS010000002">
    <property type="protein sequence ID" value="MDQ0463969.1"/>
    <property type="molecule type" value="Genomic_DNA"/>
</dbReference>
<dbReference type="InterPro" id="IPR011049">
    <property type="entry name" value="Serralysin-like_metalloprot_C"/>
</dbReference>
<name>A0ABU0IPS9_9CAUL</name>
<accession>A0ABU0IPS9</accession>
<comment type="subcellular location">
    <subcellularLocation>
        <location evidence="1">Secreted</location>
    </subcellularLocation>
</comment>
<reference evidence="4 5" key="1">
    <citation type="submission" date="2023-07" db="EMBL/GenBank/DDBJ databases">
        <title>Genomic Encyclopedia of Type Strains, Phase IV (KMG-IV): sequencing the most valuable type-strain genomes for metagenomic binning, comparative biology and taxonomic classification.</title>
        <authorList>
            <person name="Goeker M."/>
        </authorList>
    </citation>
    <scope>NUCLEOTIDE SEQUENCE [LARGE SCALE GENOMIC DNA]</scope>
    <source>
        <strain evidence="4 5">DSM 18695</strain>
    </source>
</reference>
<dbReference type="RefSeq" id="WP_307348265.1">
    <property type="nucleotide sequence ID" value="NZ_JAUSVS010000002.1"/>
</dbReference>
<comment type="caution">
    <text evidence="4">The sequence shown here is derived from an EMBL/GenBank/DDBJ whole genome shotgun (WGS) entry which is preliminary data.</text>
</comment>
<feature type="region of interest" description="Disordered" evidence="3">
    <location>
        <begin position="34"/>
        <end position="55"/>
    </location>
</feature>
<evidence type="ECO:0000256" key="1">
    <source>
        <dbReference type="ARBA" id="ARBA00004613"/>
    </source>
</evidence>
<dbReference type="Proteomes" id="UP001228905">
    <property type="component" value="Unassembled WGS sequence"/>
</dbReference>
<protein>
    <submittedName>
        <fullName evidence="4">Ca2+-binding RTX toxin-like protein</fullName>
    </submittedName>
</protein>
<sequence length="429" mass="43170">MSNFRGTAGNDSFFGTDADDIAYGFAGDDQIQGNGGNDTLVGHEGNDTLNGGAGDDWLVGGAGADQMNGGEGNDWISYEDATSSITFNMLQVNWQDTGGGGTDRIASIENIYGSIHDDSLFGDNGANTLSGQAGNDTLVGRLGDDVLNGGAGHDWLVGGEGADQLYGGDGVDWASYEDAARGVTVNLTLKGAQNTIGAGTDILGGIERLYGSAFADTLTGDAAVNLLQGAGGDDSLTSVGAGDTLDGGEGNDRLYGGGGGIMLGGNGSDTLITPTTGQGFVLDLAKTAAQVNGGVSFTLNSIENIQTGSGNDTLYLSAAANTVGTGAGNDKVIYRSLAEIGLGSSADHFIDVGAFDVIDLSAIDANTKLAGNQAFTGVTAFNGQAGQMVMGYDLATGVVHVQFDVNGDKLADAELWLHGSGALGVGWVL</sequence>
<keyword evidence="5" id="KW-1185">Reference proteome</keyword>
<evidence type="ECO:0000256" key="3">
    <source>
        <dbReference type="SAM" id="MobiDB-lite"/>
    </source>
</evidence>
<dbReference type="InterPro" id="IPR018511">
    <property type="entry name" value="Hemolysin-typ_Ca-bd_CS"/>
</dbReference>
<dbReference type="PROSITE" id="PS00330">
    <property type="entry name" value="HEMOLYSIN_CALCIUM"/>
    <property type="match status" value="5"/>
</dbReference>
<proteinExistence type="predicted"/>
<dbReference type="InterPro" id="IPR001343">
    <property type="entry name" value="Hemolysn_Ca-bd"/>
</dbReference>
<organism evidence="4 5">
    <name type="scientific">Caulobacter ginsengisoli</name>
    <dbReference type="NCBI Taxonomy" id="400775"/>
    <lineage>
        <taxon>Bacteria</taxon>
        <taxon>Pseudomonadati</taxon>
        <taxon>Pseudomonadota</taxon>
        <taxon>Alphaproteobacteria</taxon>
        <taxon>Caulobacterales</taxon>
        <taxon>Caulobacteraceae</taxon>
        <taxon>Caulobacter</taxon>
    </lineage>
</organism>
<keyword evidence="2" id="KW-0964">Secreted</keyword>
<dbReference type="Pfam" id="PF00353">
    <property type="entry name" value="HemolysinCabind"/>
    <property type="match status" value="6"/>
</dbReference>
<dbReference type="PRINTS" id="PR00313">
    <property type="entry name" value="CABNDNGRPT"/>
</dbReference>